<dbReference type="EMBL" id="JAXIOK010000011">
    <property type="protein sequence ID" value="KAK4759385.1"/>
    <property type="molecule type" value="Genomic_DNA"/>
</dbReference>
<proteinExistence type="predicted"/>
<accession>A0AAN7KAB7</accession>
<evidence type="ECO:0000313" key="2">
    <source>
        <dbReference type="EMBL" id="KAK4759385.1"/>
    </source>
</evidence>
<evidence type="ECO:0000313" key="3">
    <source>
        <dbReference type="Proteomes" id="UP001345219"/>
    </source>
</evidence>
<protein>
    <submittedName>
        <fullName evidence="2">Uncharacterized protein</fullName>
    </submittedName>
</protein>
<feature type="coiled-coil region" evidence="1">
    <location>
        <begin position="58"/>
        <end position="105"/>
    </location>
</feature>
<keyword evidence="3" id="KW-1185">Reference proteome</keyword>
<comment type="caution">
    <text evidence="2">The sequence shown here is derived from an EMBL/GenBank/DDBJ whole genome shotgun (WGS) entry which is preliminary data.</text>
</comment>
<evidence type="ECO:0000256" key="1">
    <source>
        <dbReference type="SAM" id="Coils"/>
    </source>
</evidence>
<dbReference type="GO" id="GO:0051983">
    <property type="term" value="P:regulation of chromosome segregation"/>
    <property type="evidence" value="ECO:0007669"/>
    <property type="project" value="InterPro"/>
</dbReference>
<dbReference type="AlphaFoldDB" id="A0AAN7KAB7"/>
<name>A0AAN7KAB7_9MYRT</name>
<dbReference type="PANTHER" id="PTHR35730">
    <property type="entry name" value="KINETOCHORE PROTEIN SPC24 HOMOLOG-RELATED"/>
    <property type="match status" value="1"/>
</dbReference>
<dbReference type="PANTHER" id="PTHR35730:SF2">
    <property type="entry name" value="KINETOCHORE PROTEIN SPC24 HOMOLOG-RELATED"/>
    <property type="match status" value="1"/>
</dbReference>
<keyword evidence="1" id="KW-0175">Coiled coil</keyword>
<dbReference type="Proteomes" id="UP001345219">
    <property type="component" value="Chromosome 17"/>
</dbReference>
<reference evidence="2 3" key="1">
    <citation type="journal article" date="2023" name="Hortic Res">
        <title>Pangenome of water caltrop reveals structural variations and asymmetric subgenome divergence after allopolyploidization.</title>
        <authorList>
            <person name="Zhang X."/>
            <person name="Chen Y."/>
            <person name="Wang L."/>
            <person name="Yuan Y."/>
            <person name="Fang M."/>
            <person name="Shi L."/>
            <person name="Lu R."/>
            <person name="Comes H.P."/>
            <person name="Ma Y."/>
            <person name="Chen Y."/>
            <person name="Huang G."/>
            <person name="Zhou Y."/>
            <person name="Zheng Z."/>
            <person name="Qiu Y."/>
        </authorList>
    </citation>
    <scope>NUCLEOTIDE SEQUENCE [LARGE SCALE GENOMIC DNA]</scope>
    <source>
        <tissue evidence="2">Roots</tissue>
    </source>
</reference>
<organism evidence="2 3">
    <name type="scientific">Trapa incisa</name>
    <dbReference type="NCBI Taxonomy" id="236973"/>
    <lineage>
        <taxon>Eukaryota</taxon>
        <taxon>Viridiplantae</taxon>
        <taxon>Streptophyta</taxon>
        <taxon>Embryophyta</taxon>
        <taxon>Tracheophyta</taxon>
        <taxon>Spermatophyta</taxon>
        <taxon>Magnoliopsida</taxon>
        <taxon>eudicotyledons</taxon>
        <taxon>Gunneridae</taxon>
        <taxon>Pentapetalae</taxon>
        <taxon>rosids</taxon>
        <taxon>malvids</taxon>
        <taxon>Myrtales</taxon>
        <taxon>Lythraceae</taxon>
        <taxon>Trapa</taxon>
    </lineage>
</organism>
<sequence>MADSSRKTDLENLISYCDDLSRVLKDRKDMNNLAYCLQQSQALQSSCDTHSSEVQSFLQDYQRKIDECKEKTEAAISKVVVDVELDQLERELHEELAKERLLMENMR</sequence>
<gene>
    <name evidence="2" type="ORF">SAY87_022516</name>
</gene>
<dbReference type="InterPro" id="IPR044951">
    <property type="entry name" value="SPC24-like"/>
</dbReference>